<organism evidence="3 4">
    <name type="scientific">Sutcliffiella rhizosphaerae</name>
    <dbReference type="NCBI Taxonomy" id="2880967"/>
    <lineage>
        <taxon>Bacteria</taxon>
        <taxon>Bacillati</taxon>
        <taxon>Bacillota</taxon>
        <taxon>Bacilli</taxon>
        <taxon>Bacillales</taxon>
        <taxon>Bacillaceae</taxon>
        <taxon>Sutcliffiella</taxon>
    </lineage>
</organism>
<evidence type="ECO:0000313" key="3">
    <source>
        <dbReference type="EMBL" id="CAG9621402.1"/>
    </source>
</evidence>
<dbReference type="PANTHER" id="PTHR30032">
    <property type="entry name" value="N-ACETYLMURAMOYL-L-ALANINE AMIDASE-RELATED"/>
    <property type="match status" value="1"/>
</dbReference>
<dbReference type="Pfam" id="PF01464">
    <property type="entry name" value="SLT"/>
    <property type="match status" value="1"/>
</dbReference>
<proteinExistence type="predicted"/>
<comment type="caution">
    <text evidence="3">The sequence shown here is derived from an EMBL/GenBank/DDBJ whole genome shotgun (WGS) entry which is preliminary data.</text>
</comment>
<evidence type="ECO:0000256" key="1">
    <source>
        <dbReference type="SAM" id="SignalP"/>
    </source>
</evidence>
<keyword evidence="1" id="KW-0732">Signal</keyword>
<keyword evidence="4" id="KW-1185">Reference proteome</keyword>
<dbReference type="PANTHER" id="PTHR30032:SF8">
    <property type="entry name" value="GERMINATION-SPECIFIC N-ACETYLMURAMOYL-L-ALANINE AMIDASE"/>
    <property type="match status" value="1"/>
</dbReference>
<feature type="chain" id="PRO_5046926952" description="Transglycosylase SLT domain-containing protein" evidence="1">
    <location>
        <begin position="26"/>
        <end position="758"/>
    </location>
</feature>
<dbReference type="Gene3D" id="3.40.50.12090">
    <property type="match status" value="2"/>
</dbReference>
<evidence type="ECO:0000313" key="4">
    <source>
        <dbReference type="Proteomes" id="UP000789833"/>
    </source>
</evidence>
<dbReference type="InterPro" id="IPR051922">
    <property type="entry name" value="Bact_Sporulation_Assoc"/>
</dbReference>
<evidence type="ECO:0000259" key="2">
    <source>
        <dbReference type="Pfam" id="PF01464"/>
    </source>
</evidence>
<dbReference type="Pfam" id="PF04122">
    <property type="entry name" value="CW_binding_2"/>
    <property type="match status" value="3"/>
</dbReference>
<dbReference type="InterPro" id="IPR023346">
    <property type="entry name" value="Lysozyme-like_dom_sf"/>
</dbReference>
<dbReference type="InterPro" id="IPR007253">
    <property type="entry name" value="Cell_wall-bd_2"/>
</dbReference>
<dbReference type="CDD" id="cd00254">
    <property type="entry name" value="LT-like"/>
    <property type="match status" value="1"/>
</dbReference>
<dbReference type="SUPFAM" id="SSF53955">
    <property type="entry name" value="Lysozyme-like"/>
    <property type="match status" value="1"/>
</dbReference>
<name>A0ABM8YN63_9BACI</name>
<feature type="domain" description="Transglycosylase SLT" evidence="2">
    <location>
        <begin position="217"/>
        <end position="333"/>
    </location>
</feature>
<gene>
    <name evidence="3" type="ORF">BACCIP111883_02175</name>
</gene>
<dbReference type="Gene3D" id="1.10.530.10">
    <property type="match status" value="1"/>
</dbReference>
<sequence length="758" mass="84563">MQKCIIAVKLCLIFMLALSMEKVFAEQQVQKYSLGPVETSKILLGDFEVSIMNGETSNAVISFNGNILEKLDIDLAIFSSVFTWSFNDKDYILFEFKKQGTGGYMQFTVLQLEDGESSQVYTSEDYLMGFISEESGEFSVSYAEENASLIDSVTYKKDKFSQEKNGSFHISLSGEKLKVIPEKAGEEDSFQLQSTSIRGENPSVAQINVMLTQEALLAGVPPEIIKAIAWQESTWRQFRTNDEPSGLWKKGDPIVSFDGGIGIMQITEPNMASERERRLKEDIRYNIQEGIRILKEKWSYNNWGRIPKINGNDMNVLEDWYFAVMAYNGISRRNDPKYYPNNTYQDVIYRHVERYAQMSVSKFPVTHLHNDIYYNTAGSLHFRRDQYHINGQFTKSKHVFSENELVKATESGVRLRRSPEGAEVRFTTAGEVLQVVGPFQAGSNNNNHFVWYPVRDMNSNETYYIASSYLDKVRISGPNRYATAVSISQEGWDKANTVILARGDNFPDALAGTPLAYKLNAPILLTRNGALPEETKNELIRLNAKNVIILGGTGAITNSVSDSVRNMGIQVRRIAGQNRFETARLIANELGSNFSTVVVANGYGFPDALAIAPYAARNGIPILLTEKTYIPSATKSLVNSANKTIVIGGTAVINQNLLKSMNGAQRVSGSTRYETALKIGTQFNFSNNEGFAVSGTEFPDALTGSVLAAKRNAPLLLMNPNYLPSETLQLSRNNRFNKISIFGGTAAVRTESILPIYR</sequence>
<dbReference type="RefSeq" id="WP_230501296.1">
    <property type="nucleotide sequence ID" value="NZ_CAKJTJ010000010.1"/>
</dbReference>
<feature type="signal peptide" evidence="1">
    <location>
        <begin position="1"/>
        <end position="25"/>
    </location>
</feature>
<protein>
    <recommendedName>
        <fullName evidence="2">Transglycosylase SLT domain-containing protein</fullName>
    </recommendedName>
</protein>
<dbReference type="InterPro" id="IPR008258">
    <property type="entry name" value="Transglycosylase_SLT_dom_1"/>
</dbReference>
<dbReference type="Proteomes" id="UP000789833">
    <property type="component" value="Unassembled WGS sequence"/>
</dbReference>
<accession>A0ABM8YN63</accession>
<dbReference type="EMBL" id="CAKJTJ010000010">
    <property type="protein sequence ID" value="CAG9621402.1"/>
    <property type="molecule type" value="Genomic_DNA"/>
</dbReference>
<reference evidence="3 4" key="1">
    <citation type="submission" date="2021-10" db="EMBL/GenBank/DDBJ databases">
        <authorList>
            <person name="Criscuolo A."/>
        </authorList>
    </citation>
    <scope>NUCLEOTIDE SEQUENCE [LARGE SCALE GENOMIC DNA]</scope>
    <source>
        <strain evidence="4">CIP 111883</strain>
    </source>
</reference>